<dbReference type="PANTHER" id="PTHR32060:SF30">
    <property type="entry name" value="CARBOXY-TERMINAL PROCESSING PROTEASE CTPA"/>
    <property type="match status" value="1"/>
</dbReference>
<sequence length="486" mass="55571">MKVFPGVLLALLFPGYIAAAQQLSKSSLLEDFSVFQSVFEQANAGLYKYHSKQEVDSAFAAGRLQINDQTGYRDFYNIVWKIVDFTGSCHNQLDYPDAVDSVLNRKKIFFPLPLRYLSGKLYTGMALGNIPLGKEIVSVNGVAAPEFAKAVSRYVSTDGHNETGKYAFLKTNWTPAYIYRAYGEQDSFLVVIKDNGLLRNETLAAVAYKEYIKNYRQRFITEQEKKGKEDYMFRYLDDIKTGVLTINTFAVGGPESEGHKQYAKFLDSVFTVLQEQNVPDLIVDVRENGGGNDPNDLLLYSYLTRRRFRENTVAFTLFNTVPLKEYYVEEEEDEIKDLEKTLKEENNIERNGKYYLNKRFNKKWRPNQKAFKGQVYLLVSPFVASAGSLFASMVKSDKRPVVIGQETLGGYYGHTGHTPVTYRLPHTGLLLTFSIVDLRQDVRKLRDEKWGDGIMPDYPVEPTIEDVLNGIDREMELAKELIRKKK</sequence>
<evidence type="ECO:0000259" key="2">
    <source>
        <dbReference type="Pfam" id="PF03572"/>
    </source>
</evidence>
<dbReference type="AlphaFoldDB" id="A0A1H4BKD4"/>
<dbReference type="GO" id="GO:0030288">
    <property type="term" value="C:outer membrane-bounded periplasmic space"/>
    <property type="evidence" value="ECO:0007669"/>
    <property type="project" value="TreeGrafter"/>
</dbReference>
<dbReference type="Gene3D" id="3.90.226.10">
    <property type="entry name" value="2-enoyl-CoA Hydratase, Chain A, domain 1"/>
    <property type="match status" value="1"/>
</dbReference>
<dbReference type="RefSeq" id="WP_089761397.1">
    <property type="nucleotide sequence ID" value="NZ_BKAT01000011.1"/>
</dbReference>
<dbReference type="EMBL" id="FNRL01000008">
    <property type="protein sequence ID" value="SEA48655.1"/>
    <property type="molecule type" value="Genomic_DNA"/>
</dbReference>
<dbReference type="OrthoDB" id="5480566at2"/>
<dbReference type="GO" id="GO:0006508">
    <property type="term" value="P:proteolysis"/>
    <property type="evidence" value="ECO:0007669"/>
    <property type="project" value="InterPro"/>
</dbReference>
<dbReference type="InterPro" id="IPR005151">
    <property type="entry name" value="Tail-specific_protease"/>
</dbReference>
<dbReference type="SUPFAM" id="SSF52096">
    <property type="entry name" value="ClpP/crotonase"/>
    <property type="match status" value="1"/>
</dbReference>
<dbReference type="Pfam" id="PF03572">
    <property type="entry name" value="Peptidase_S41"/>
    <property type="match status" value="1"/>
</dbReference>
<protein>
    <submittedName>
        <fullName evidence="3">Peptidase family S41</fullName>
    </submittedName>
</protein>
<organism evidence="3 4">
    <name type="scientific">Chitinophaga terrae</name>
    <name type="common">ex Kim and Jung 2007</name>
    <dbReference type="NCBI Taxonomy" id="408074"/>
    <lineage>
        <taxon>Bacteria</taxon>
        <taxon>Pseudomonadati</taxon>
        <taxon>Bacteroidota</taxon>
        <taxon>Chitinophagia</taxon>
        <taxon>Chitinophagales</taxon>
        <taxon>Chitinophagaceae</taxon>
        <taxon>Chitinophaga</taxon>
    </lineage>
</organism>
<dbReference type="STRING" id="408074.SAMN05660909_02128"/>
<dbReference type="PANTHER" id="PTHR32060">
    <property type="entry name" value="TAIL-SPECIFIC PROTEASE"/>
    <property type="match status" value="1"/>
</dbReference>
<dbReference type="GO" id="GO:0004175">
    <property type="term" value="F:endopeptidase activity"/>
    <property type="evidence" value="ECO:0007669"/>
    <property type="project" value="TreeGrafter"/>
</dbReference>
<dbReference type="InterPro" id="IPR029045">
    <property type="entry name" value="ClpP/crotonase-like_dom_sf"/>
</dbReference>
<keyword evidence="1" id="KW-0732">Signal</keyword>
<gene>
    <name evidence="3" type="ORF">SAMN05660909_02128</name>
</gene>
<evidence type="ECO:0000256" key="1">
    <source>
        <dbReference type="SAM" id="SignalP"/>
    </source>
</evidence>
<feature type="signal peptide" evidence="1">
    <location>
        <begin position="1"/>
        <end position="19"/>
    </location>
</feature>
<keyword evidence="4" id="KW-1185">Reference proteome</keyword>
<evidence type="ECO:0000313" key="3">
    <source>
        <dbReference type="EMBL" id="SEA48655.1"/>
    </source>
</evidence>
<evidence type="ECO:0000313" key="4">
    <source>
        <dbReference type="Proteomes" id="UP000199656"/>
    </source>
</evidence>
<dbReference type="GO" id="GO:0008236">
    <property type="term" value="F:serine-type peptidase activity"/>
    <property type="evidence" value="ECO:0007669"/>
    <property type="project" value="InterPro"/>
</dbReference>
<feature type="chain" id="PRO_5011496440" evidence="1">
    <location>
        <begin position="20"/>
        <end position="486"/>
    </location>
</feature>
<proteinExistence type="predicted"/>
<reference evidence="4" key="1">
    <citation type="submission" date="2016-10" db="EMBL/GenBank/DDBJ databases">
        <authorList>
            <person name="Varghese N."/>
            <person name="Submissions S."/>
        </authorList>
    </citation>
    <scope>NUCLEOTIDE SEQUENCE [LARGE SCALE GENOMIC DNA]</scope>
    <source>
        <strain evidence="4">DSM 23920</strain>
    </source>
</reference>
<feature type="domain" description="Tail specific protease" evidence="2">
    <location>
        <begin position="240"/>
        <end position="458"/>
    </location>
</feature>
<accession>A0A1H4BKD4</accession>
<dbReference type="Proteomes" id="UP000199656">
    <property type="component" value="Unassembled WGS sequence"/>
</dbReference>
<name>A0A1H4BKD4_9BACT</name>
<dbReference type="GO" id="GO:0007165">
    <property type="term" value="P:signal transduction"/>
    <property type="evidence" value="ECO:0007669"/>
    <property type="project" value="TreeGrafter"/>
</dbReference>